<dbReference type="EMBL" id="CP157941">
    <property type="protein sequence ID" value="XBS56730.1"/>
    <property type="molecule type" value="Genomic_DNA"/>
</dbReference>
<sequence length="110" mass="12596">MMTETTLLTPELYGIGCFEGIEALYPIHVLADAIKKLVLTKTITEETSSAEIRTQLAVEVMKELTYPDFKSLRGYLFAYRRHKPSIRAESLALTPELFHLLQEKPEAYFN</sequence>
<accession>A0AAU7PWR6</accession>
<organism evidence="1">
    <name type="scientific">Streptococcus sp. KHUD_010</name>
    <dbReference type="NCBI Taxonomy" id="3157339"/>
    <lineage>
        <taxon>Bacteria</taxon>
        <taxon>Bacillati</taxon>
        <taxon>Bacillota</taxon>
        <taxon>Bacilli</taxon>
        <taxon>Lactobacillales</taxon>
        <taxon>Streptococcaceae</taxon>
        <taxon>Streptococcus</taxon>
    </lineage>
</organism>
<gene>
    <name evidence="1" type="ORF">ABKA15_06815</name>
</gene>
<proteinExistence type="predicted"/>
<dbReference type="RefSeq" id="WP_049512540.1">
    <property type="nucleotide sequence ID" value="NZ_CP157941.1"/>
</dbReference>
<reference evidence="1" key="1">
    <citation type="submission" date="2024-06" db="EMBL/GenBank/DDBJ databases">
        <title>Complete genome sequence of Streptococcus sp. KHUD_010.</title>
        <authorList>
            <person name="Lee J.-H."/>
            <person name="Moon J.-H."/>
        </authorList>
    </citation>
    <scope>NUCLEOTIDE SEQUENCE</scope>
    <source>
        <strain evidence="1">KHUD_010</strain>
    </source>
</reference>
<name>A0AAU7PWR6_9STRE</name>
<evidence type="ECO:0000313" key="1">
    <source>
        <dbReference type="EMBL" id="XBS56730.1"/>
    </source>
</evidence>
<dbReference type="AlphaFoldDB" id="A0AAU7PWR6"/>
<protein>
    <submittedName>
        <fullName evidence="1">Uncharacterized protein</fullName>
    </submittedName>
</protein>